<evidence type="ECO:0000313" key="2">
    <source>
        <dbReference type="EMBL" id="CAG9324703.1"/>
    </source>
</evidence>
<feature type="transmembrane region" description="Helical" evidence="1">
    <location>
        <begin position="126"/>
        <end position="146"/>
    </location>
</feature>
<evidence type="ECO:0000256" key="1">
    <source>
        <dbReference type="SAM" id="Phobius"/>
    </source>
</evidence>
<accession>A0AAU9JGD6</accession>
<sequence length="175" mass="19778">MNFVEVLLVWLAVHAIFLGFNIEHYNWIFLKTPHNVIVPIIWIIAHIFSAIGITVALTGMENYSNILELSIILMMLLHLTTFCISNKLLFHYHRPEMALVVSIGASAQSLIENILLGIATSSAGGFYFPMLFTTAFVQFGYGYYLYRRGETKAPSDPKVDFGNTNPNILSEYIKI</sequence>
<keyword evidence="3" id="KW-1185">Reference proteome</keyword>
<dbReference type="EMBL" id="CAJZBQ010000036">
    <property type="protein sequence ID" value="CAG9324703.1"/>
    <property type="molecule type" value="Genomic_DNA"/>
</dbReference>
<protein>
    <submittedName>
        <fullName evidence="2">Uncharacterized protein</fullName>
    </submittedName>
</protein>
<reference evidence="2" key="1">
    <citation type="submission" date="2021-09" db="EMBL/GenBank/DDBJ databases">
        <authorList>
            <consortium name="AG Swart"/>
            <person name="Singh M."/>
            <person name="Singh A."/>
            <person name="Seah K."/>
            <person name="Emmerich C."/>
        </authorList>
    </citation>
    <scope>NUCLEOTIDE SEQUENCE</scope>
    <source>
        <strain evidence="2">ATCC30299</strain>
    </source>
</reference>
<feature type="transmembrane region" description="Helical" evidence="1">
    <location>
        <begin position="6"/>
        <end position="24"/>
    </location>
</feature>
<name>A0AAU9JGD6_9CILI</name>
<comment type="caution">
    <text evidence="2">The sequence shown here is derived from an EMBL/GenBank/DDBJ whole genome shotgun (WGS) entry which is preliminary data.</text>
</comment>
<evidence type="ECO:0000313" key="3">
    <source>
        <dbReference type="Proteomes" id="UP001162131"/>
    </source>
</evidence>
<keyword evidence="1" id="KW-0812">Transmembrane</keyword>
<dbReference type="Proteomes" id="UP001162131">
    <property type="component" value="Unassembled WGS sequence"/>
</dbReference>
<gene>
    <name evidence="2" type="ORF">BSTOLATCC_MIC36485</name>
</gene>
<keyword evidence="1" id="KW-1133">Transmembrane helix</keyword>
<feature type="transmembrane region" description="Helical" evidence="1">
    <location>
        <begin position="97"/>
        <end position="120"/>
    </location>
</feature>
<feature type="transmembrane region" description="Helical" evidence="1">
    <location>
        <begin position="66"/>
        <end position="85"/>
    </location>
</feature>
<keyword evidence="1" id="KW-0472">Membrane</keyword>
<proteinExistence type="predicted"/>
<organism evidence="2 3">
    <name type="scientific">Blepharisma stoltei</name>
    <dbReference type="NCBI Taxonomy" id="1481888"/>
    <lineage>
        <taxon>Eukaryota</taxon>
        <taxon>Sar</taxon>
        <taxon>Alveolata</taxon>
        <taxon>Ciliophora</taxon>
        <taxon>Postciliodesmatophora</taxon>
        <taxon>Heterotrichea</taxon>
        <taxon>Heterotrichida</taxon>
        <taxon>Blepharismidae</taxon>
        <taxon>Blepharisma</taxon>
    </lineage>
</organism>
<feature type="transmembrane region" description="Helical" evidence="1">
    <location>
        <begin position="36"/>
        <end position="60"/>
    </location>
</feature>
<dbReference type="AlphaFoldDB" id="A0AAU9JGD6"/>